<evidence type="ECO:0000259" key="20">
    <source>
        <dbReference type="Pfam" id="PF01433"/>
    </source>
</evidence>
<keyword evidence="8 19" id="KW-0732">Signal</keyword>
<proteinExistence type="inferred from homology"/>
<dbReference type="GO" id="GO:0006508">
    <property type="term" value="P:proteolysis"/>
    <property type="evidence" value="ECO:0007669"/>
    <property type="project" value="UniProtKB-KW"/>
</dbReference>
<evidence type="ECO:0000256" key="7">
    <source>
        <dbReference type="ARBA" id="ARBA00022723"/>
    </source>
</evidence>
<organism evidence="23 24">
    <name type="scientific">Danaus plexippus plexippus</name>
    <dbReference type="NCBI Taxonomy" id="278856"/>
    <lineage>
        <taxon>Eukaryota</taxon>
        <taxon>Metazoa</taxon>
        <taxon>Ecdysozoa</taxon>
        <taxon>Arthropoda</taxon>
        <taxon>Hexapoda</taxon>
        <taxon>Insecta</taxon>
        <taxon>Pterygota</taxon>
        <taxon>Neoptera</taxon>
        <taxon>Endopterygota</taxon>
        <taxon>Lepidoptera</taxon>
        <taxon>Glossata</taxon>
        <taxon>Ditrysia</taxon>
        <taxon>Papilionoidea</taxon>
        <taxon>Nymphalidae</taxon>
        <taxon>Danainae</taxon>
        <taxon>Danaini</taxon>
        <taxon>Danaina</taxon>
        <taxon>Danaus</taxon>
        <taxon>Danaus</taxon>
    </lineage>
</organism>
<keyword evidence="4" id="KW-1003">Cell membrane</keyword>
<keyword evidence="11" id="KW-0482">Metalloprotease</keyword>
<dbReference type="PANTHER" id="PTHR11533">
    <property type="entry name" value="PROTEASE M1 ZINC METALLOPROTEASE"/>
    <property type="match status" value="1"/>
</dbReference>
<dbReference type="GO" id="GO:0005615">
    <property type="term" value="C:extracellular space"/>
    <property type="evidence" value="ECO:0007669"/>
    <property type="project" value="TreeGrafter"/>
</dbReference>
<dbReference type="SUPFAM" id="SSF55486">
    <property type="entry name" value="Metalloproteases ('zincins'), catalytic domain"/>
    <property type="match status" value="2"/>
</dbReference>
<dbReference type="STRING" id="278856.A0A212EJS8"/>
<dbReference type="InterPro" id="IPR045357">
    <property type="entry name" value="Aminopeptidase_N-like_N"/>
</dbReference>
<dbReference type="FunFam" id="1.10.390.10:FF:000019">
    <property type="entry name" value="Aminopeptidase"/>
    <property type="match status" value="1"/>
</dbReference>
<keyword evidence="18" id="KW-1133">Transmembrane helix</keyword>
<dbReference type="Gene3D" id="2.60.40.1910">
    <property type="match status" value="2"/>
</dbReference>
<keyword evidence="5" id="KW-0336">GPI-anchor</keyword>
<evidence type="ECO:0000256" key="9">
    <source>
        <dbReference type="ARBA" id="ARBA00022801"/>
    </source>
</evidence>
<evidence type="ECO:0000256" key="16">
    <source>
        <dbReference type="PIRSR" id="PIRSR634016-3"/>
    </source>
</evidence>
<evidence type="ECO:0000256" key="1">
    <source>
        <dbReference type="ARBA" id="ARBA00004609"/>
    </source>
</evidence>
<evidence type="ECO:0000256" key="19">
    <source>
        <dbReference type="SAM" id="SignalP"/>
    </source>
</evidence>
<dbReference type="SUPFAM" id="SSF63737">
    <property type="entry name" value="Leukotriene A4 hydrolase N-terminal domain"/>
    <property type="match status" value="2"/>
</dbReference>
<evidence type="ECO:0000256" key="11">
    <source>
        <dbReference type="ARBA" id="ARBA00023049"/>
    </source>
</evidence>
<dbReference type="GO" id="GO:0005737">
    <property type="term" value="C:cytoplasm"/>
    <property type="evidence" value="ECO:0007669"/>
    <property type="project" value="TreeGrafter"/>
</dbReference>
<dbReference type="GO" id="GO:0008270">
    <property type="term" value="F:zinc ion binding"/>
    <property type="evidence" value="ECO:0007669"/>
    <property type="project" value="InterPro"/>
</dbReference>
<dbReference type="GO" id="GO:0043171">
    <property type="term" value="P:peptide catabolic process"/>
    <property type="evidence" value="ECO:0007669"/>
    <property type="project" value="TreeGrafter"/>
</dbReference>
<accession>A0A212EJS8</accession>
<evidence type="ECO:0000259" key="21">
    <source>
        <dbReference type="Pfam" id="PF11838"/>
    </source>
</evidence>
<dbReference type="GO" id="GO:0098552">
    <property type="term" value="C:side of membrane"/>
    <property type="evidence" value="ECO:0007669"/>
    <property type="project" value="UniProtKB-KW"/>
</dbReference>
<evidence type="ECO:0000256" key="10">
    <source>
        <dbReference type="ARBA" id="ARBA00022833"/>
    </source>
</evidence>
<feature type="binding site" evidence="16">
    <location>
        <position position="360"/>
    </location>
    <ligand>
        <name>Zn(2+)</name>
        <dbReference type="ChEBI" id="CHEBI:29105"/>
        <note>catalytic</note>
    </ligand>
</feature>
<protein>
    <submittedName>
        <fullName evidence="23">Aminopeptidase N-6</fullName>
    </submittedName>
</protein>
<keyword evidence="14" id="KW-0449">Lipoprotein</keyword>
<gene>
    <name evidence="23" type="ORF">KGM_209837</name>
</gene>
<keyword evidence="3 23" id="KW-0031">Aminopeptidase</keyword>
<feature type="active site" description="Proton acceptor" evidence="15">
    <location>
        <position position="361"/>
    </location>
</feature>
<feature type="signal peptide" evidence="19">
    <location>
        <begin position="1"/>
        <end position="32"/>
    </location>
</feature>
<dbReference type="GO" id="GO:0042277">
    <property type="term" value="F:peptide binding"/>
    <property type="evidence" value="ECO:0007669"/>
    <property type="project" value="TreeGrafter"/>
</dbReference>
<dbReference type="InterPro" id="IPR034016">
    <property type="entry name" value="M1_APN-typ"/>
</dbReference>
<dbReference type="FunFam" id="1.10.390.10:FF:000013">
    <property type="entry name" value="Aminopeptidase N"/>
    <property type="match status" value="1"/>
</dbReference>
<evidence type="ECO:0000256" key="4">
    <source>
        <dbReference type="ARBA" id="ARBA00022475"/>
    </source>
</evidence>
<dbReference type="InterPro" id="IPR027268">
    <property type="entry name" value="Peptidase_M4/M1_CTD_sf"/>
</dbReference>
<feature type="domain" description="Peptidase M1 membrane alanine aminopeptidase" evidence="20">
    <location>
        <begin position="282"/>
        <end position="498"/>
    </location>
</feature>
<comment type="cofactor">
    <cofactor evidence="16">
        <name>Zn(2+)</name>
        <dbReference type="ChEBI" id="CHEBI:29105"/>
    </cofactor>
    <text evidence="16">Binds 1 zinc ion per subunit.</text>
</comment>
<dbReference type="InterPro" id="IPR014782">
    <property type="entry name" value="Peptidase_M1_dom"/>
</dbReference>
<dbReference type="EMBL" id="AGBW02014405">
    <property type="protein sequence ID" value="OWR41736.1"/>
    <property type="molecule type" value="Genomic_DNA"/>
</dbReference>
<dbReference type="InterPro" id="IPR050344">
    <property type="entry name" value="Peptidase_M1_aminopeptidases"/>
</dbReference>
<dbReference type="GO" id="GO:0070006">
    <property type="term" value="F:metalloaminopeptidase activity"/>
    <property type="evidence" value="ECO:0007669"/>
    <property type="project" value="TreeGrafter"/>
</dbReference>
<feature type="domain" description="ERAP1-like C-terminal" evidence="21">
    <location>
        <begin position="1480"/>
        <end position="1794"/>
    </location>
</feature>
<evidence type="ECO:0000259" key="22">
    <source>
        <dbReference type="Pfam" id="PF17900"/>
    </source>
</evidence>
<evidence type="ECO:0000256" key="3">
    <source>
        <dbReference type="ARBA" id="ARBA00022438"/>
    </source>
</evidence>
<dbReference type="PRINTS" id="PR00756">
    <property type="entry name" value="ALADIPTASE"/>
</dbReference>
<comment type="subcellular location">
    <subcellularLocation>
        <location evidence="1">Cell membrane</location>
        <topology evidence="1">Lipid-anchor</topology>
        <topology evidence="1">GPI-anchor</topology>
    </subcellularLocation>
</comment>
<dbReference type="Pfam" id="PF17900">
    <property type="entry name" value="Peptidase_M1_N"/>
    <property type="match status" value="2"/>
</dbReference>
<reference evidence="23 24" key="1">
    <citation type="journal article" date="2011" name="Cell">
        <title>The monarch butterfly genome yields insights into long-distance migration.</title>
        <authorList>
            <person name="Zhan S."/>
            <person name="Merlin C."/>
            <person name="Boore J.L."/>
            <person name="Reppert S.M."/>
        </authorList>
    </citation>
    <scope>NUCLEOTIDE SEQUENCE [LARGE SCALE GENOMIC DNA]</scope>
    <source>
        <strain evidence="23">F-2</strain>
    </source>
</reference>
<dbReference type="PANTHER" id="PTHR11533:SF301">
    <property type="entry name" value="AMINOPEPTIDASE"/>
    <property type="match status" value="1"/>
</dbReference>
<dbReference type="Gene3D" id="1.10.390.10">
    <property type="entry name" value="Neutral Protease Domain 2"/>
    <property type="match status" value="2"/>
</dbReference>
<feature type="domain" description="Peptidase M1 membrane alanine aminopeptidase" evidence="20">
    <location>
        <begin position="1172"/>
        <end position="1384"/>
    </location>
</feature>
<keyword evidence="13" id="KW-0325">Glycoprotein</keyword>
<evidence type="ECO:0000256" key="8">
    <source>
        <dbReference type="ARBA" id="ARBA00022729"/>
    </source>
</evidence>
<feature type="chain" id="PRO_5012984810" evidence="19">
    <location>
        <begin position="33"/>
        <end position="1841"/>
    </location>
</feature>
<dbReference type="InterPro" id="IPR042097">
    <property type="entry name" value="Aminopeptidase_N-like_N_sf"/>
</dbReference>
<feature type="domain" description="Aminopeptidase N-like N-terminal" evidence="22">
    <location>
        <begin position="943"/>
        <end position="1135"/>
    </location>
</feature>
<feature type="transmembrane region" description="Helical" evidence="18">
    <location>
        <begin position="1820"/>
        <end position="1839"/>
    </location>
</feature>
<dbReference type="Proteomes" id="UP000007151">
    <property type="component" value="Unassembled WGS sequence"/>
</dbReference>
<dbReference type="InterPro" id="IPR001930">
    <property type="entry name" value="Peptidase_M1"/>
</dbReference>
<evidence type="ECO:0000256" key="12">
    <source>
        <dbReference type="ARBA" id="ARBA00023136"/>
    </source>
</evidence>
<dbReference type="eggNOG" id="KOG1046">
    <property type="taxonomic scope" value="Eukaryota"/>
</dbReference>
<feature type="binding site" evidence="16">
    <location>
        <position position="383"/>
    </location>
    <ligand>
        <name>Zn(2+)</name>
        <dbReference type="ChEBI" id="CHEBI:29105"/>
        <note>catalytic</note>
    </ligand>
</feature>
<evidence type="ECO:0000256" key="5">
    <source>
        <dbReference type="ARBA" id="ARBA00022622"/>
    </source>
</evidence>
<evidence type="ECO:0000256" key="15">
    <source>
        <dbReference type="PIRSR" id="PIRSR634016-1"/>
    </source>
</evidence>
<evidence type="ECO:0000256" key="13">
    <source>
        <dbReference type="ARBA" id="ARBA00023180"/>
    </source>
</evidence>
<keyword evidence="12 18" id="KW-0472">Membrane</keyword>
<feature type="domain" description="Aminopeptidase N-like N-terminal" evidence="22">
    <location>
        <begin position="63"/>
        <end position="247"/>
    </location>
</feature>
<feature type="site" description="Transition state stabilizer" evidence="17">
    <location>
        <position position="447"/>
    </location>
</feature>
<keyword evidence="24" id="KW-1185">Reference proteome</keyword>
<dbReference type="Gene3D" id="1.25.50.20">
    <property type="match status" value="2"/>
</dbReference>
<keyword evidence="7 16" id="KW-0479">Metal-binding</keyword>
<feature type="domain" description="ERAP1-like C-terminal" evidence="21">
    <location>
        <begin position="593"/>
        <end position="884"/>
    </location>
</feature>
<name>A0A212EJS8_DANPL</name>
<evidence type="ECO:0000256" key="14">
    <source>
        <dbReference type="ARBA" id="ARBA00023288"/>
    </source>
</evidence>
<evidence type="ECO:0000256" key="2">
    <source>
        <dbReference type="ARBA" id="ARBA00010136"/>
    </source>
</evidence>
<keyword evidence="10 16" id="KW-0862">Zinc</keyword>
<dbReference type="Pfam" id="PF01433">
    <property type="entry name" value="Peptidase_M1"/>
    <property type="match status" value="2"/>
</dbReference>
<dbReference type="KEGG" id="dpl:KGM_209837"/>
<comment type="caution">
    <text evidence="23">The sequence shown here is derived from an EMBL/GenBank/DDBJ whole genome shotgun (WGS) entry which is preliminary data.</text>
</comment>
<evidence type="ECO:0000256" key="6">
    <source>
        <dbReference type="ARBA" id="ARBA00022670"/>
    </source>
</evidence>
<sequence length="1841" mass="212184">MYLLSPLVTVTKMGPKIVETALWLLLFGIVNALPDDMPSEFEFMDYSTNVDDPKYRLLDNVRPTYFYVNLDVYLAESRFDGLVQAHVEVQQNVTQIVMHQKVVSIRAINVIDGSGRAVAVKDFDTDSYYEILNINFVNVVTPGSYIITINYLGRINENPHDRGFYKGYYYYGNVKREYATTQFQPYHARKAFPCFDEPQFKCPFVISITRDSNLNPSFSNMAINQTQVLQNRVRETFLPTPVISAYLIAFHVSDFVATNYTSTAEKPFQIVSREGPIDQHHYAAEVGVNITNQMSEFFDIDYYGMGQGQLMKNDHIALPDFPSGAMENWGMVNYREAYLLYNEDHTNVIDQIFIVSIIAHEMAHKWFGNLVTCFWWSNLWLNESFASYFEYFSAHLAQPALEIADRFITAHVQRALTADASASATPMNWSEVANTTTITNNFGTSSYTKGSSVLRMLEHFVGYATFRNALRYYLKDNLYSIGYPVDMYNAFRKAVGEDSSFQTSYPNIDIGAVFESWVQNPGSPVINVDVNMRTGRINITQERFQLSGTPRDSIWQIPITWTHGGNPNFENLKPSLVLTTKSTTIQKEAGHHWVLFNNQHSGLYRVNYDDHNWEMIASQLRRNKNVIHRLNRAQITNDVLFFVRAGKISIRRAFDVLSYMKDESDYYAWNRALIQFDWIRRRLEHLPAAHEEFSKYLLLQMQGAIDQLGYEERSSDTASDIQSRMQIMDYACELGHEGCIADSLNKWRQFRTNASYIVPKNARRYVYCTGLREGNAEDFEFLFDRYNSSEHTSDMVVMLRTLACTKHPASLRTYLHQTLHNDKIRVHDRNNAFSFALQGNRENLRTVLEFLYSNYREIEEKYGGRVRLSTAIEALTTYLTDFNDIVNVMMSLSVLLILITVTAVTNGDHPIWLSDIEEENVFSAKSSSRNLETVYRLPVNVIPLDYDVYIDLYFAERSDRPFSYDGRETIIIQAVEANVTSITLHSNVDEISECRLTNNGVAVAVNEIIYKPLYHFMILNLEEPLNVGQNYTLFISYMSTMNEGPMKRGIWRGWYTDNNGNERVYATTHFQPYNARQAFLCFDEPLFKAVFKIHLSMPNSNTGTFCNTGIETKETLNNTRIRYNFFATPKMSSYLVTFLVSETFTVIASDESYEPAIRIIGRSNTVGLGDHALELTVKMTEYFNDYFKIPYSSLHPHLMNDHISSPDWASAGTENWGMVSYRELYLIIDPRETIMSVEHYATTLVSHELAHKWFGNLITCFWWSNTWINEGFASYFGYMAAHQMFPQYELDKHFNSRYLQTSLSFDSGASTVPLNYEVNTPAQVTGHFGTISYSKGAAVLRMLSNMISLKTFQKACRYFLLDNQYEPTDQYHLYNAFKKAINEDRSLSEFPNFNFTDFYRIWVNEPGYPILLVNVDRRNSEISLRQERFYISPSVAPSTLIYPIPINYATKSTSNFTNLKPTYMMTSSHAVLSEDVGEEWVIFNIQQHGHYRVHYDEKTWILISEALLADPDSIHYLNRAQVVDDVFALMRSERMTYSFGFKILRFLRHEENYHVWTVAISGYTWLRNRMREVPESQKIFDSHILSYMDHVISKIGYEPSSDETTTVTLLRQEALHFACNIGLEQCVQDSRAKFLAMRNSNAWIDPRIRRHVYITGIREGGQADFDFLLNRFRTSNFANDQLEMLRGLAATKDQKLLFRYLELTLKKEVRAHDKVNSFNYALLGNKENGAVVLEFVKSNIEAVRKAYVEDSPATPVHTALVNLAAYLDESGLTDYENWLQRDQYNSSQFSRAMAAIRSARSNIAWGKTNAEKILDAARDGASAIIVSTFLIAAMLLLSVNA</sequence>
<keyword evidence="18" id="KW-0812">Transmembrane</keyword>
<keyword evidence="6" id="KW-0645">Protease</keyword>
<evidence type="ECO:0000313" key="23">
    <source>
        <dbReference type="EMBL" id="OWR41736.1"/>
    </source>
</evidence>
<dbReference type="Pfam" id="PF11838">
    <property type="entry name" value="ERAP1_C"/>
    <property type="match status" value="2"/>
</dbReference>
<evidence type="ECO:0000256" key="17">
    <source>
        <dbReference type="PIRSR" id="PIRSR634016-4"/>
    </source>
</evidence>
<comment type="similarity">
    <text evidence="2">Belongs to the peptidase M1 family.</text>
</comment>
<dbReference type="InParanoid" id="A0A212EJS8"/>
<dbReference type="GO" id="GO:0005886">
    <property type="term" value="C:plasma membrane"/>
    <property type="evidence" value="ECO:0007669"/>
    <property type="project" value="UniProtKB-SubCell"/>
</dbReference>
<evidence type="ECO:0000256" key="18">
    <source>
        <dbReference type="SAM" id="Phobius"/>
    </source>
</evidence>
<dbReference type="FunFam" id="2.60.40.1910:FF:000008">
    <property type="entry name" value="Aminopeptidase"/>
    <property type="match status" value="2"/>
</dbReference>
<dbReference type="CDD" id="cd09601">
    <property type="entry name" value="M1_APN-Q_like"/>
    <property type="match status" value="2"/>
</dbReference>
<keyword evidence="9" id="KW-0378">Hydrolase</keyword>
<dbReference type="InterPro" id="IPR024571">
    <property type="entry name" value="ERAP1-like_C_dom"/>
</dbReference>
<evidence type="ECO:0000313" key="24">
    <source>
        <dbReference type="Proteomes" id="UP000007151"/>
    </source>
</evidence>
<dbReference type="Gene3D" id="2.60.40.1730">
    <property type="entry name" value="tricorn interacting facor f3 domain"/>
    <property type="match status" value="2"/>
</dbReference>
<feature type="binding site" evidence="16">
    <location>
        <position position="364"/>
    </location>
    <ligand>
        <name>Zn(2+)</name>
        <dbReference type="ChEBI" id="CHEBI:29105"/>
        <note>catalytic</note>
    </ligand>
</feature>